<dbReference type="Gene3D" id="3.40.50.300">
    <property type="entry name" value="P-loop containing nucleotide triphosphate hydrolases"/>
    <property type="match status" value="1"/>
</dbReference>
<dbReference type="InterPro" id="IPR027417">
    <property type="entry name" value="P-loop_NTPase"/>
</dbReference>
<evidence type="ECO:0000259" key="2">
    <source>
        <dbReference type="PROSITE" id="PS50879"/>
    </source>
</evidence>
<accession>B8LTA6</accession>
<dbReference type="PhylomeDB" id="B8LTA6"/>
<dbReference type="InParanoid" id="B8LTA6"/>
<dbReference type="GO" id="GO:0003676">
    <property type="term" value="F:nucleic acid binding"/>
    <property type="evidence" value="ECO:0007669"/>
    <property type="project" value="InterPro"/>
</dbReference>
<dbReference type="OrthoDB" id="4357294at2759"/>
<dbReference type="PANTHER" id="PTHR10039:SF14">
    <property type="entry name" value="NACHT DOMAIN-CONTAINING PROTEIN"/>
    <property type="match status" value="1"/>
</dbReference>
<reference evidence="4" key="1">
    <citation type="journal article" date="2015" name="Genome Announc.">
        <title>Genome sequence of the AIDS-associated pathogen Penicillium marneffei (ATCC18224) and its near taxonomic relative Talaromyces stipitatus (ATCC10500).</title>
        <authorList>
            <person name="Nierman W.C."/>
            <person name="Fedorova-Abrams N.D."/>
            <person name="Andrianopoulos A."/>
        </authorList>
    </citation>
    <scope>NUCLEOTIDE SEQUENCE [LARGE SCALE GENOMIC DNA]</scope>
    <source>
        <strain evidence="4">ATCC 10500 / CBS 375.48 / QM 6759 / NRRL 1006</strain>
    </source>
</reference>
<dbReference type="SUPFAM" id="SSF53098">
    <property type="entry name" value="Ribonuclease H-like"/>
    <property type="match status" value="1"/>
</dbReference>
<dbReference type="InterPro" id="IPR056884">
    <property type="entry name" value="NPHP3-like_N"/>
</dbReference>
<dbReference type="Pfam" id="PF24883">
    <property type="entry name" value="NPHP3_N"/>
    <property type="match status" value="1"/>
</dbReference>
<dbReference type="Gene3D" id="3.30.420.10">
    <property type="entry name" value="Ribonuclease H-like superfamily/Ribonuclease H"/>
    <property type="match status" value="1"/>
</dbReference>
<keyword evidence="1" id="KW-0677">Repeat</keyword>
<dbReference type="InterPro" id="IPR012337">
    <property type="entry name" value="RNaseH-like_sf"/>
</dbReference>
<evidence type="ECO:0000256" key="1">
    <source>
        <dbReference type="ARBA" id="ARBA00022737"/>
    </source>
</evidence>
<dbReference type="GO" id="GO:0004523">
    <property type="term" value="F:RNA-DNA hybrid ribonuclease activity"/>
    <property type="evidence" value="ECO:0007669"/>
    <property type="project" value="InterPro"/>
</dbReference>
<keyword evidence="4" id="KW-1185">Reference proteome</keyword>
<dbReference type="InterPro" id="IPR002156">
    <property type="entry name" value="RNaseH_domain"/>
</dbReference>
<organism evidence="3 4">
    <name type="scientific">Talaromyces stipitatus (strain ATCC 10500 / CBS 375.48 / QM 6759 / NRRL 1006)</name>
    <name type="common">Penicillium stipitatum</name>
    <dbReference type="NCBI Taxonomy" id="441959"/>
    <lineage>
        <taxon>Eukaryota</taxon>
        <taxon>Fungi</taxon>
        <taxon>Dikarya</taxon>
        <taxon>Ascomycota</taxon>
        <taxon>Pezizomycotina</taxon>
        <taxon>Eurotiomycetes</taxon>
        <taxon>Eurotiomycetidae</taxon>
        <taxon>Eurotiales</taxon>
        <taxon>Trichocomaceae</taxon>
        <taxon>Talaromyces</taxon>
        <taxon>Talaromyces sect. Talaromyces</taxon>
    </lineage>
</organism>
<protein>
    <recommendedName>
        <fullName evidence="2">RNase H type-1 domain-containing protein</fullName>
    </recommendedName>
</protein>
<dbReference type="RefSeq" id="XP_002339867.1">
    <property type="nucleotide sequence ID" value="XM_002339826.1"/>
</dbReference>
<dbReference type="EMBL" id="EQ962652">
    <property type="protein sequence ID" value="EED22480.1"/>
    <property type="molecule type" value="Genomic_DNA"/>
</dbReference>
<dbReference type="CDD" id="cd09276">
    <property type="entry name" value="Rnase_HI_RT_non_LTR"/>
    <property type="match status" value="1"/>
</dbReference>
<dbReference type="InterPro" id="IPR036397">
    <property type="entry name" value="RNaseH_sf"/>
</dbReference>
<dbReference type="AlphaFoldDB" id="B8LTA6"/>
<feature type="domain" description="RNase H type-1" evidence="2">
    <location>
        <begin position="395"/>
        <end position="541"/>
    </location>
</feature>
<dbReference type="GeneID" id="8108641"/>
<sequence>MAATGKSTISRTVAESFDKEQKLGASFFFKRGKADRSNVAMLFTTICAQLLGKNPSLIAHVEMVIDADPNISDKSMGEQFEKLICLHLSQLRHNVSQAQKLIIVVDALDECAEDGDTLLRLLSQTRNKWSPSLQILITSRPEQQIRPGFADIPEEASPLSSNADFPKPKRRAMSVLVKMAVPLFIFVATLCQFVEDPAWSDPTGQLKKVLEHRKMNSDSEIDKLDATYSPILNQLIHGRPVKEQKSLVDKFRCIVGTIIVLAGPLSRSSLASLLNIDSQEIEGQLSSLHSVHSVPSSADSPIRMLHLSFREFLIGLDKCHTNPFWVEETETFRTVMTKCLERMFQPGTLQENICNLQGHGTLRAEIDGRIITYYLPPDIQSRTAADYMDFQRTIPGTDIVVFSDGSRLVNGHAGGGYVTFQAYHQFLRSSLSYGHGKEVFDAEAEAALDGAQAAIAYPTARFATNLWICLDNLEVATRLLSPSTGSSQEVFESFRTLAAAWPLRERLPHTKSGSIQIRWAPGHAKNPENEAADLAAKEGAASIPSSLHKSSYASLKRYAKTQSHSAAQIQWQTVAPQTYQDLEITTSPKRPAELQLNRLDLSHIIAARTGRGVTIVT</sequence>
<evidence type="ECO:0000313" key="3">
    <source>
        <dbReference type="EMBL" id="EED22480.1"/>
    </source>
</evidence>
<proteinExistence type="predicted"/>
<dbReference type="STRING" id="441959.B8LTA6"/>
<dbReference type="PROSITE" id="PS50879">
    <property type="entry name" value="RNASE_H_1"/>
    <property type="match status" value="1"/>
</dbReference>
<dbReference type="PANTHER" id="PTHR10039">
    <property type="entry name" value="AMELOGENIN"/>
    <property type="match status" value="1"/>
</dbReference>
<dbReference type="Proteomes" id="UP000001745">
    <property type="component" value="Unassembled WGS sequence"/>
</dbReference>
<dbReference type="VEuPathDB" id="FungiDB:TSTA_059780"/>
<dbReference type="HOGENOM" id="CLU_442905_0_0_1"/>
<evidence type="ECO:0000313" key="4">
    <source>
        <dbReference type="Proteomes" id="UP000001745"/>
    </source>
</evidence>
<name>B8LTA6_TALSN</name>
<gene>
    <name evidence="3" type="ORF">TSTA_059780</name>
</gene>